<evidence type="ECO:0000259" key="1">
    <source>
        <dbReference type="Pfam" id="PF13454"/>
    </source>
</evidence>
<dbReference type="PANTHER" id="PTHR40254:SF1">
    <property type="entry name" value="BLR0577 PROTEIN"/>
    <property type="match status" value="1"/>
</dbReference>
<keyword evidence="3" id="KW-1185">Reference proteome</keyword>
<feature type="domain" description="FAD-dependent urate hydroxylase HpyO/Asp monooxygenase CreE-like FAD/NAD(P)-binding" evidence="1">
    <location>
        <begin position="2"/>
        <end position="164"/>
    </location>
</feature>
<name>A0ABR9X501_9RHOB</name>
<dbReference type="PANTHER" id="PTHR40254">
    <property type="entry name" value="BLR0577 PROTEIN"/>
    <property type="match status" value="1"/>
</dbReference>
<proteinExistence type="predicted"/>
<sequence length="522" mass="56876">MAIVGGGPTAVYTLRGLVTDAPVPLHIDLFEKGPSVGPGMPYSAAMNDPCMLSNIASRELPPVVQPLDDWLRTLDTKDLVGLRLCPGDISETAFYPRLVLGAYFTAQMAELIALGRRRGHRVELHLRHEVTDLRPTADGINLDWRSPSGEASALYDEVVLASGHRWPDRTRQDGVTLLSPWPAEKIARLPDGEIGVLGSSLSAIDVAVTVASARGTFRDAQGQLVYEALEGRGDFRLTLMSRKGLLPEADFWYDLPLPELPALARVARSGEAASLTRAFDAFRADLNAADPAYLAALGGVQTSLETFCDAYFAARLAADPFDWAERNLTEAMRSTETRRAIPWRSALLRAHELFEELLPTFTEADLARFHATLKPVFTDCYACVPHASILRLLALHRSGHLEVLGLREEQEISRNGEGLEMRAGSWSRCFDVLIDARGQQPMTLADLGFPSLGPESLGAGSLRFEDFVLPLRVPGPGRIHCLALPVLLRRQPFVQGLVNACEMGSATADLICGASARPRRAG</sequence>
<dbReference type="InterPro" id="IPR036188">
    <property type="entry name" value="FAD/NAD-bd_sf"/>
</dbReference>
<dbReference type="Proteomes" id="UP000607796">
    <property type="component" value="Unassembled WGS sequence"/>
</dbReference>
<comment type="caution">
    <text evidence="2">The sequence shown here is derived from an EMBL/GenBank/DDBJ whole genome shotgun (WGS) entry which is preliminary data.</text>
</comment>
<dbReference type="EMBL" id="JADFFK010000013">
    <property type="protein sequence ID" value="MBE9638538.1"/>
    <property type="molecule type" value="Genomic_DNA"/>
</dbReference>
<reference evidence="2 3" key="1">
    <citation type="journal article" date="2021" name="Int. J. Syst. Evol. Microbiol.">
        <title>Salipiger mangrovisoli sp. nov., isolated from mangrove soil and the proposal for the reclassification of Paraphaeobacter pallidus as Salipiger pallidus comb. nov.</title>
        <authorList>
            <person name="Du J."/>
            <person name="Liu Y."/>
            <person name="Pei T."/>
            <person name="Deng M.R."/>
            <person name="Zhu H."/>
        </authorList>
    </citation>
    <scope>NUCLEOTIDE SEQUENCE [LARGE SCALE GENOMIC DNA]</scope>
    <source>
        <strain evidence="2 3">6D45A</strain>
    </source>
</reference>
<dbReference type="Gene3D" id="3.50.50.60">
    <property type="entry name" value="FAD/NAD(P)-binding domain"/>
    <property type="match status" value="1"/>
</dbReference>
<protein>
    <submittedName>
        <fullName evidence="2">FAD/NAD(P)-binding protein</fullName>
    </submittedName>
</protein>
<organism evidence="2 3">
    <name type="scientific">Salipiger mangrovisoli</name>
    <dbReference type="NCBI Taxonomy" id="2865933"/>
    <lineage>
        <taxon>Bacteria</taxon>
        <taxon>Pseudomonadati</taxon>
        <taxon>Pseudomonadota</taxon>
        <taxon>Alphaproteobacteria</taxon>
        <taxon>Rhodobacterales</taxon>
        <taxon>Roseobacteraceae</taxon>
        <taxon>Salipiger</taxon>
    </lineage>
</organism>
<dbReference type="SUPFAM" id="SSF51905">
    <property type="entry name" value="FAD/NAD(P)-binding domain"/>
    <property type="match status" value="1"/>
</dbReference>
<gene>
    <name evidence="2" type="ORF">IQ782_16915</name>
</gene>
<dbReference type="InterPro" id="IPR038732">
    <property type="entry name" value="HpyO/CreE_NAD-binding"/>
</dbReference>
<dbReference type="InterPro" id="IPR052189">
    <property type="entry name" value="L-asp_N-monooxygenase_NS-form"/>
</dbReference>
<evidence type="ECO:0000313" key="2">
    <source>
        <dbReference type="EMBL" id="MBE9638538.1"/>
    </source>
</evidence>
<dbReference type="Pfam" id="PF13454">
    <property type="entry name" value="NAD_binding_9"/>
    <property type="match status" value="1"/>
</dbReference>
<accession>A0ABR9X501</accession>
<evidence type="ECO:0000313" key="3">
    <source>
        <dbReference type="Proteomes" id="UP000607796"/>
    </source>
</evidence>